<evidence type="ECO:0000256" key="1">
    <source>
        <dbReference type="SAM" id="MobiDB-lite"/>
    </source>
</evidence>
<dbReference type="OrthoDB" id="2565074at2759"/>
<protein>
    <submittedName>
        <fullName evidence="2">Uncharacterized protein</fullName>
    </submittedName>
</protein>
<reference evidence="2" key="3">
    <citation type="submission" date="2016-07" db="EMBL/GenBank/DDBJ databases">
        <title>Evolution of pathogenesis and genome organization in the Tremellales.</title>
        <authorList>
            <person name="Cuomo C."/>
            <person name="Litvintseva A."/>
            <person name="Heitman J."/>
            <person name="Chen Y."/>
            <person name="Sun S."/>
            <person name="Springer D."/>
            <person name="Dromer F."/>
            <person name="Young S."/>
            <person name="Zeng Q."/>
            <person name="Chapman S."/>
            <person name="Gujja S."/>
            <person name="Saif S."/>
            <person name="Birren B."/>
        </authorList>
    </citation>
    <scope>NUCLEOTIDE SEQUENCE</scope>
    <source>
        <strain evidence="2">CBS 10737</strain>
    </source>
</reference>
<dbReference type="EMBL" id="CP144519">
    <property type="protein sequence ID" value="WWC66401.1"/>
    <property type="molecule type" value="Genomic_DNA"/>
</dbReference>
<dbReference type="Proteomes" id="UP000094020">
    <property type="component" value="Chromosome 1"/>
</dbReference>
<accession>A0A1B9IDU3</accession>
<evidence type="ECO:0000313" key="2">
    <source>
        <dbReference type="EMBL" id="OCF53716.1"/>
    </source>
</evidence>
<proteinExistence type="predicted"/>
<feature type="compositionally biased region" description="Gly residues" evidence="1">
    <location>
        <begin position="52"/>
        <end position="62"/>
    </location>
</feature>
<reference evidence="3" key="2">
    <citation type="submission" date="2013-07" db="EMBL/GenBank/DDBJ databases">
        <authorList>
            <consortium name="The Broad Institute Genome Sequencing Platform"/>
            <person name="Cuomo C."/>
            <person name="Litvintseva A."/>
            <person name="Chen Y."/>
            <person name="Heitman J."/>
            <person name="Sun S."/>
            <person name="Springer D."/>
            <person name="Dromer F."/>
            <person name="Young S.K."/>
            <person name="Zeng Q."/>
            <person name="Gargeya S."/>
            <person name="Fitzgerald M."/>
            <person name="Abouelleil A."/>
            <person name="Alvarado L."/>
            <person name="Berlin A.M."/>
            <person name="Chapman S.B."/>
            <person name="Dewar J."/>
            <person name="Goldberg J."/>
            <person name="Griggs A."/>
            <person name="Gujja S."/>
            <person name="Hansen M."/>
            <person name="Howarth C."/>
            <person name="Imamovic A."/>
            <person name="Larimer J."/>
            <person name="McCowan C."/>
            <person name="Murphy C."/>
            <person name="Pearson M."/>
            <person name="Priest M."/>
            <person name="Roberts A."/>
            <person name="Saif S."/>
            <person name="Shea T."/>
            <person name="Sykes S."/>
            <person name="Wortman J."/>
            <person name="Nusbaum C."/>
            <person name="Birren B."/>
        </authorList>
    </citation>
    <scope>NUCLEOTIDE SEQUENCE</scope>
    <source>
        <strain evidence="3">CBS 10737</strain>
    </source>
</reference>
<dbReference type="AlphaFoldDB" id="A0A1B9IDU3"/>
<feature type="compositionally biased region" description="Basic residues" evidence="1">
    <location>
        <begin position="29"/>
        <end position="42"/>
    </location>
</feature>
<feature type="region of interest" description="Disordered" evidence="1">
    <location>
        <begin position="1"/>
        <end position="145"/>
    </location>
</feature>
<reference evidence="2" key="1">
    <citation type="submission" date="2013-07" db="EMBL/GenBank/DDBJ databases">
        <title>The Genome Sequence of Cryptococcus pinus CBS10737.</title>
        <authorList>
            <consortium name="The Broad Institute Genome Sequencing Platform"/>
            <person name="Cuomo C."/>
            <person name="Litvintseva A."/>
            <person name="Chen Y."/>
            <person name="Heitman J."/>
            <person name="Sun S."/>
            <person name="Springer D."/>
            <person name="Dromer F."/>
            <person name="Young S.K."/>
            <person name="Zeng Q."/>
            <person name="Gargeya S."/>
            <person name="Fitzgerald M."/>
            <person name="Abouelleil A."/>
            <person name="Alvarado L."/>
            <person name="Berlin A.M."/>
            <person name="Chapman S.B."/>
            <person name="Dewar J."/>
            <person name="Goldberg J."/>
            <person name="Griggs A."/>
            <person name="Gujja S."/>
            <person name="Hansen M."/>
            <person name="Howarth C."/>
            <person name="Imamovic A."/>
            <person name="Larimer J."/>
            <person name="McCowan C."/>
            <person name="Murphy C."/>
            <person name="Pearson M."/>
            <person name="Priest M."/>
            <person name="Roberts A."/>
            <person name="Saif S."/>
            <person name="Shea T."/>
            <person name="Sykes S."/>
            <person name="Wortman J."/>
            <person name="Nusbaum C."/>
            <person name="Birren B."/>
        </authorList>
    </citation>
    <scope>NUCLEOTIDE SEQUENCE [LARGE SCALE GENOMIC DNA]</scope>
    <source>
        <strain evidence="2">CBS 10737</strain>
    </source>
</reference>
<evidence type="ECO:0000313" key="4">
    <source>
        <dbReference type="Proteomes" id="UP000094020"/>
    </source>
</evidence>
<dbReference type="KEGG" id="kpin:30169391"/>
<reference evidence="3" key="4">
    <citation type="submission" date="2024-02" db="EMBL/GenBank/DDBJ databases">
        <title>Comparative genomics of Cryptococcus and Kwoniella reveals pathogenesis evolution and contrasting modes of karyotype evolution via chromosome fusion or intercentromeric recombination.</title>
        <authorList>
            <person name="Coelho M.A."/>
            <person name="David-Palma M."/>
            <person name="Shea T."/>
            <person name="Bowers K."/>
            <person name="McGinley-Smith S."/>
            <person name="Mohammad A.W."/>
            <person name="Gnirke A."/>
            <person name="Yurkov A.M."/>
            <person name="Nowrousian M."/>
            <person name="Sun S."/>
            <person name="Cuomo C.A."/>
            <person name="Heitman J."/>
        </authorList>
    </citation>
    <scope>NUCLEOTIDE SEQUENCE</scope>
    <source>
        <strain evidence="3">CBS 10737</strain>
    </source>
</reference>
<feature type="compositionally biased region" description="Polar residues" evidence="1">
    <location>
        <begin position="103"/>
        <end position="115"/>
    </location>
</feature>
<name>A0A1B9IDU3_9TREE</name>
<keyword evidence="4" id="KW-1185">Reference proteome</keyword>
<dbReference type="GeneID" id="30169391"/>
<dbReference type="RefSeq" id="XP_019014935.1">
    <property type="nucleotide sequence ID" value="XM_019152797.1"/>
</dbReference>
<gene>
    <name evidence="2" type="ORF">I206_01022</name>
    <name evidence="3" type="ORF">I206_100303</name>
</gene>
<sequence length="168" mass="17418">MDLSESGLPTSFGKQSAPLPTKPPSLHTQSHRGTRGGSRGRGRGGDSSANGRGRGGGRGGSVPGKSDSGYGQRIGGQTDIDGLAGGIKRPHPPSPNDPSSSSCYNSGFRQNQQYSDRGGRGGRGRGGGLRSQQGNGHAVGDKGFWKDSFLEDPWKDLEAQRARQSGTV</sequence>
<dbReference type="EMBL" id="KI894007">
    <property type="protein sequence ID" value="OCF53716.1"/>
    <property type="molecule type" value="Genomic_DNA"/>
</dbReference>
<organism evidence="2">
    <name type="scientific">Kwoniella pini CBS 10737</name>
    <dbReference type="NCBI Taxonomy" id="1296096"/>
    <lineage>
        <taxon>Eukaryota</taxon>
        <taxon>Fungi</taxon>
        <taxon>Dikarya</taxon>
        <taxon>Basidiomycota</taxon>
        <taxon>Agaricomycotina</taxon>
        <taxon>Tremellomycetes</taxon>
        <taxon>Tremellales</taxon>
        <taxon>Cryptococcaceae</taxon>
        <taxon>Kwoniella</taxon>
    </lineage>
</organism>
<evidence type="ECO:0000313" key="3">
    <source>
        <dbReference type="EMBL" id="WWC66401.1"/>
    </source>
</evidence>